<dbReference type="GO" id="GO:0006094">
    <property type="term" value="P:gluconeogenesis"/>
    <property type="evidence" value="ECO:0007669"/>
    <property type="project" value="UniProtKB-UniPathway"/>
</dbReference>
<dbReference type="GO" id="GO:0046166">
    <property type="term" value="P:glyceraldehyde-3-phosphate biosynthetic process"/>
    <property type="evidence" value="ECO:0007669"/>
    <property type="project" value="TreeGrafter"/>
</dbReference>
<dbReference type="PANTHER" id="PTHR21139:SF42">
    <property type="entry name" value="TRIOSEPHOSPHATE ISOMERASE"/>
    <property type="match status" value="1"/>
</dbReference>
<dbReference type="EMBL" id="MFCA01000025">
    <property type="protein sequence ID" value="OGE01796.1"/>
    <property type="molecule type" value="Genomic_DNA"/>
</dbReference>
<dbReference type="UniPathway" id="UPA00109">
    <property type="reaction ID" value="UER00189"/>
</dbReference>
<keyword evidence="3" id="KW-0312">Gluconeogenesis</keyword>
<dbReference type="STRING" id="1797737.A2196_02835"/>
<dbReference type="InterPro" id="IPR035990">
    <property type="entry name" value="TIM_sf"/>
</dbReference>
<reference evidence="4 5" key="1">
    <citation type="journal article" date="2016" name="Nat. Commun.">
        <title>Thousands of microbial genomes shed light on interconnected biogeochemical processes in an aquifer system.</title>
        <authorList>
            <person name="Anantharaman K."/>
            <person name="Brown C.T."/>
            <person name="Hug L.A."/>
            <person name="Sharon I."/>
            <person name="Castelle C.J."/>
            <person name="Probst A.J."/>
            <person name="Thomas B.C."/>
            <person name="Singh A."/>
            <person name="Wilkins M.J."/>
            <person name="Karaoz U."/>
            <person name="Brodie E.L."/>
            <person name="Williams K.H."/>
            <person name="Hubbard S.S."/>
            <person name="Banfield J.F."/>
        </authorList>
    </citation>
    <scope>NUCLEOTIDE SEQUENCE [LARGE SCALE GENOMIC DNA]</scope>
</reference>
<sequence>MNNPTPIVIANLKANKTWDQMSIWLEEVGPRSNSFSGTIIVCPTFTFLASCAEKIKTAGWKLKLAGQDISKFEQGAYTGEVAASQIADIIQYSIVGHSERRKYFNETADDAIKKVKTLLVNNITPILCVSDLKQLDLYLTESSQITENSERIIFVYEPPTAISSGREYKPERPKNANEKALEIKQKIGQKVSIIYGGSINPENVKEFFTQDNLDGGLIGQASVDPQIFIQVIQNSIIQ</sequence>
<comment type="catalytic activity">
    <reaction evidence="3">
        <text>D-glyceraldehyde 3-phosphate = dihydroxyacetone phosphate</text>
        <dbReference type="Rhea" id="RHEA:18585"/>
        <dbReference type="ChEBI" id="CHEBI:57642"/>
        <dbReference type="ChEBI" id="CHEBI:59776"/>
        <dbReference type="EC" id="5.3.1.1"/>
    </reaction>
</comment>
<dbReference type="Pfam" id="PF00121">
    <property type="entry name" value="TIM"/>
    <property type="match status" value="1"/>
</dbReference>
<organism evidence="4 5">
    <name type="scientific">Candidatus Curtissbacteria bacterium RIFOXYA1_FULL_41_14</name>
    <dbReference type="NCBI Taxonomy" id="1797737"/>
    <lineage>
        <taxon>Bacteria</taxon>
        <taxon>Candidatus Curtissiibacteriota</taxon>
    </lineage>
</organism>
<dbReference type="GO" id="GO:0004807">
    <property type="term" value="F:triose-phosphate isomerase activity"/>
    <property type="evidence" value="ECO:0007669"/>
    <property type="project" value="UniProtKB-EC"/>
</dbReference>
<accession>A0A1F5HCJ5</accession>
<gene>
    <name evidence="4" type="ORF">A2196_02835</name>
</gene>
<protein>
    <recommendedName>
        <fullName evidence="3">Triosephosphate isomerase</fullName>
        <ecNumber evidence="3">5.3.1.1</ecNumber>
    </recommendedName>
</protein>
<evidence type="ECO:0000313" key="4">
    <source>
        <dbReference type="EMBL" id="OGE01796.1"/>
    </source>
</evidence>
<dbReference type="Gene3D" id="3.20.20.70">
    <property type="entry name" value="Aldolase class I"/>
    <property type="match status" value="1"/>
</dbReference>
<comment type="pathway">
    <text evidence="3">Carbohydrate degradation; glycolysis; D-glyceraldehyde 3-phosphate from glycerone phosphate: step 1/1.</text>
</comment>
<name>A0A1F5HCJ5_9BACT</name>
<evidence type="ECO:0000256" key="3">
    <source>
        <dbReference type="RuleBase" id="RU363013"/>
    </source>
</evidence>
<dbReference type="AlphaFoldDB" id="A0A1F5HCJ5"/>
<evidence type="ECO:0000313" key="5">
    <source>
        <dbReference type="Proteomes" id="UP000176751"/>
    </source>
</evidence>
<dbReference type="GO" id="GO:0006096">
    <property type="term" value="P:glycolytic process"/>
    <property type="evidence" value="ECO:0007669"/>
    <property type="project" value="UniProtKB-UniPathway"/>
</dbReference>
<comment type="subunit">
    <text evidence="3">Homodimer.</text>
</comment>
<dbReference type="SUPFAM" id="SSF51351">
    <property type="entry name" value="Triosephosphate isomerase (TIM)"/>
    <property type="match status" value="1"/>
</dbReference>
<dbReference type="PROSITE" id="PS51440">
    <property type="entry name" value="TIM_2"/>
    <property type="match status" value="1"/>
</dbReference>
<dbReference type="PANTHER" id="PTHR21139">
    <property type="entry name" value="TRIOSEPHOSPHATE ISOMERASE"/>
    <property type="match status" value="1"/>
</dbReference>
<keyword evidence="2 3" id="KW-0413">Isomerase</keyword>
<dbReference type="CDD" id="cd00311">
    <property type="entry name" value="TIM"/>
    <property type="match status" value="1"/>
</dbReference>
<evidence type="ECO:0000256" key="2">
    <source>
        <dbReference type="ARBA" id="ARBA00023235"/>
    </source>
</evidence>
<dbReference type="Proteomes" id="UP000176751">
    <property type="component" value="Unassembled WGS sequence"/>
</dbReference>
<dbReference type="GO" id="GO:0019563">
    <property type="term" value="P:glycerol catabolic process"/>
    <property type="evidence" value="ECO:0007669"/>
    <property type="project" value="TreeGrafter"/>
</dbReference>
<comment type="similarity">
    <text evidence="1 3">Belongs to the triosephosphate isomerase family.</text>
</comment>
<comment type="subcellular location">
    <subcellularLocation>
        <location evidence="3">Cytoplasm</location>
    </subcellularLocation>
</comment>
<comment type="caution">
    <text evidence="4">The sequence shown here is derived from an EMBL/GenBank/DDBJ whole genome shotgun (WGS) entry which is preliminary data.</text>
</comment>
<keyword evidence="3" id="KW-0963">Cytoplasm</keyword>
<dbReference type="UniPathway" id="UPA00138"/>
<dbReference type="GO" id="GO:0005829">
    <property type="term" value="C:cytosol"/>
    <property type="evidence" value="ECO:0007669"/>
    <property type="project" value="TreeGrafter"/>
</dbReference>
<dbReference type="EC" id="5.3.1.1" evidence="3"/>
<proteinExistence type="inferred from homology"/>
<evidence type="ECO:0000256" key="1">
    <source>
        <dbReference type="ARBA" id="ARBA00007422"/>
    </source>
</evidence>
<dbReference type="InterPro" id="IPR000652">
    <property type="entry name" value="Triosephosphate_isomerase"/>
</dbReference>
<keyword evidence="3" id="KW-0324">Glycolysis</keyword>
<dbReference type="InterPro" id="IPR013785">
    <property type="entry name" value="Aldolase_TIM"/>
</dbReference>
<comment type="pathway">
    <text evidence="3">Carbohydrate biosynthesis; gluconeogenesis.</text>
</comment>